<evidence type="ECO:0000313" key="2">
    <source>
        <dbReference type="Proteomes" id="UP000095282"/>
    </source>
</evidence>
<dbReference type="PANTHER" id="PTHR13554">
    <property type="entry name" value="26S PROTEASOME NON-ATPASE REGULATORY SUBUNIT 5-RELATED"/>
    <property type="match status" value="1"/>
</dbReference>
<protein>
    <submittedName>
        <fullName evidence="3">26S proteasome non-ATPase regulatory subunit 5</fullName>
    </submittedName>
</protein>
<proteinExistence type="predicted"/>
<sequence length="418" mass="47103">MIQSRKLLNLTISILLLEFIPNAHPSILRHVVRTISEKDGAVSLLKSSALAVGIALARRVTDSNTGEEIANLLAHLVDNKSICDELKAQLTVNNGKESTVLRSRLYSVASKRARVSSDLTCIHWLLDEIIKCVLDGNDVLAQLDALDIFVDIALSGTNNAETLYSLKIVHKIYEVMEISRESPDSGEMYLYGTRFLCYMARSYPLILKSFPDFVRRLMLEIRMFDQLSVTGRLGAFDHFASLCYSEEAKLIMEDMFKDSKDLENTLGAAGAACTMGTMEMKCRTLQAVNLIIGKFGKKWYEGLGGNALTHVAITTVKKPFPELKVCIYDFWQQLFKYPAIVQQFASFQSFIDWALDVSSENDQEHEYRKRQLILRVVELAENAKTSELMKLDPELIIKLKTYLQPVAAPAPRVEEMTL</sequence>
<dbReference type="GO" id="GO:0043248">
    <property type="term" value="P:proteasome assembly"/>
    <property type="evidence" value="ECO:0007669"/>
    <property type="project" value="InterPro"/>
</dbReference>
<dbReference type="eggNOG" id="KOG4413">
    <property type="taxonomic scope" value="Eukaryota"/>
</dbReference>
<dbReference type="Proteomes" id="UP000095282">
    <property type="component" value="Unplaced"/>
</dbReference>
<dbReference type="STRING" id="1561998.A0A1I7T2D0"/>
<dbReference type="AlphaFoldDB" id="A0A1I7T2D0"/>
<keyword evidence="2" id="KW-1185">Reference proteome</keyword>
<evidence type="ECO:0000256" key="1">
    <source>
        <dbReference type="SAM" id="SignalP"/>
    </source>
</evidence>
<reference evidence="3" key="1">
    <citation type="submission" date="2016-11" db="UniProtKB">
        <authorList>
            <consortium name="WormBaseParasite"/>
        </authorList>
    </citation>
    <scope>IDENTIFICATION</scope>
</reference>
<accession>A0A1I7T2D0</accession>
<organism evidence="2 3">
    <name type="scientific">Caenorhabditis tropicalis</name>
    <dbReference type="NCBI Taxonomy" id="1561998"/>
    <lineage>
        <taxon>Eukaryota</taxon>
        <taxon>Metazoa</taxon>
        <taxon>Ecdysozoa</taxon>
        <taxon>Nematoda</taxon>
        <taxon>Chromadorea</taxon>
        <taxon>Rhabditida</taxon>
        <taxon>Rhabditina</taxon>
        <taxon>Rhabditomorpha</taxon>
        <taxon>Rhabditoidea</taxon>
        <taxon>Rhabditidae</taxon>
        <taxon>Peloderinae</taxon>
        <taxon>Caenorhabditis</taxon>
    </lineage>
</organism>
<name>A0A1I7T2D0_9PELO</name>
<feature type="signal peptide" evidence="1">
    <location>
        <begin position="1"/>
        <end position="25"/>
    </location>
</feature>
<dbReference type="PANTHER" id="PTHR13554:SF10">
    <property type="entry name" value="26S PROTEASOME NON-ATPASE REGULATORY SUBUNIT 5"/>
    <property type="match status" value="1"/>
</dbReference>
<dbReference type="GO" id="GO:0005829">
    <property type="term" value="C:cytosol"/>
    <property type="evidence" value="ECO:0007669"/>
    <property type="project" value="TreeGrafter"/>
</dbReference>
<feature type="chain" id="PRO_5009306952" evidence="1">
    <location>
        <begin position="26"/>
        <end position="418"/>
    </location>
</feature>
<dbReference type="WBParaSite" id="Csp11.Scaffold478.g1754.t1">
    <property type="protein sequence ID" value="Csp11.Scaffold478.g1754.t1"/>
    <property type="gene ID" value="Csp11.Scaffold478.g1754"/>
</dbReference>
<evidence type="ECO:0000313" key="3">
    <source>
        <dbReference type="WBParaSite" id="Csp11.Scaffold478.g1754.t1"/>
    </source>
</evidence>
<dbReference type="Pfam" id="PF10508">
    <property type="entry name" value="Proteasom_PSMB"/>
    <property type="match status" value="1"/>
</dbReference>
<keyword evidence="1" id="KW-0732">Signal</keyword>
<dbReference type="InterPro" id="IPR019538">
    <property type="entry name" value="PSMD5"/>
</dbReference>